<comment type="subcellular location">
    <subcellularLocation>
        <location evidence="1">Membrane</location>
        <topology evidence="1">Single-pass membrane protein</topology>
    </subcellularLocation>
</comment>
<dbReference type="GO" id="GO:0016020">
    <property type="term" value="C:membrane"/>
    <property type="evidence" value="ECO:0007669"/>
    <property type="project" value="UniProtKB-SubCell"/>
</dbReference>
<comment type="function">
    <text evidence="6">Has immunoglobulin-binding and hemagglutination properties, and can bind to mannose. Essential for virulence. May be involved in LPS biosynthesis or polysaccharide transport.</text>
</comment>
<evidence type="ECO:0000256" key="6">
    <source>
        <dbReference type="ARBA" id="ARBA00025321"/>
    </source>
</evidence>
<evidence type="ECO:0000256" key="1">
    <source>
        <dbReference type="ARBA" id="ARBA00004167"/>
    </source>
</evidence>
<evidence type="ECO:0000256" key="5">
    <source>
        <dbReference type="ARBA" id="ARBA00022734"/>
    </source>
</evidence>
<evidence type="ECO:0000313" key="8">
    <source>
        <dbReference type="EMBL" id="RUT29418.1"/>
    </source>
</evidence>
<feature type="signal peptide" evidence="7">
    <location>
        <begin position="1"/>
        <end position="27"/>
    </location>
</feature>
<comment type="similarity">
    <text evidence="2">Belongs to the BA14k family.</text>
</comment>
<dbReference type="EMBL" id="RZNJ01000005">
    <property type="protein sequence ID" value="RUT29418.1"/>
    <property type="molecule type" value="Genomic_DNA"/>
</dbReference>
<sequence>MKKISSMIAAAAMVATTFSVSALPAQAQNFSVQIGSGYQQDRGHRDRGRFERRGNYGYYNGHRGYRDRRPGYRQYNGFWFPPAAFAFGAIVGGIIASQADRGGVSNANWNRHVAWCYDRYRSYRESDNTFQPYNGPRQACRSPYY</sequence>
<organism evidence="8 9">
    <name type="scientific">Arsenicitalea aurantiaca</name>
    <dbReference type="NCBI Taxonomy" id="1783274"/>
    <lineage>
        <taxon>Bacteria</taxon>
        <taxon>Pseudomonadati</taxon>
        <taxon>Pseudomonadota</taxon>
        <taxon>Alphaproteobacteria</taxon>
        <taxon>Hyphomicrobiales</taxon>
        <taxon>Devosiaceae</taxon>
        <taxon>Arsenicitalea</taxon>
    </lineage>
</organism>
<gene>
    <name evidence="8" type="ORF">EMQ25_14980</name>
</gene>
<dbReference type="GO" id="GO:0030246">
    <property type="term" value="F:carbohydrate binding"/>
    <property type="evidence" value="ECO:0007669"/>
    <property type="project" value="UniProtKB-KW"/>
</dbReference>
<proteinExistence type="inferred from homology"/>
<dbReference type="OrthoDB" id="7478836at2"/>
<keyword evidence="9" id="KW-1185">Reference proteome</keyword>
<name>A0A433X5U4_9HYPH</name>
<reference evidence="8 9" key="1">
    <citation type="journal article" date="2016" name="Int. J. Syst. Evol. Microbiol.">
        <title>Arsenicitalea aurantiaca gen. nov., sp. nov., a new member of the family Hyphomicrobiaceae, isolated from high-arsenic sediment.</title>
        <authorList>
            <person name="Mu Y."/>
            <person name="Zhou L."/>
            <person name="Zeng X.C."/>
            <person name="Liu L."/>
            <person name="Pan Y."/>
            <person name="Chen X."/>
            <person name="Wang J."/>
            <person name="Li S."/>
            <person name="Li W.J."/>
            <person name="Wang Y."/>
        </authorList>
    </citation>
    <scope>NUCLEOTIDE SEQUENCE [LARGE SCALE GENOMIC DNA]</scope>
    <source>
        <strain evidence="8 9">42-50</strain>
    </source>
</reference>
<feature type="chain" id="PRO_5019398331" description="Lectin-like protein BA14k" evidence="7">
    <location>
        <begin position="28"/>
        <end position="145"/>
    </location>
</feature>
<keyword evidence="4" id="KW-0472">Membrane</keyword>
<evidence type="ECO:0000256" key="2">
    <source>
        <dbReference type="ARBA" id="ARBA00010270"/>
    </source>
</evidence>
<protein>
    <recommendedName>
        <fullName evidence="3">Lectin-like protein BA14k</fullName>
    </recommendedName>
</protein>
<evidence type="ECO:0000256" key="3">
    <source>
        <dbReference type="ARBA" id="ARBA00020552"/>
    </source>
</evidence>
<dbReference type="Proteomes" id="UP000281547">
    <property type="component" value="Unassembled WGS sequence"/>
</dbReference>
<dbReference type="Pfam" id="PF07886">
    <property type="entry name" value="BA14K"/>
    <property type="match status" value="1"/>
</dbReference>
<dbReference type="RefSeq" id="WP_127189407.1">
    <property type="nucleotide sequence ID" value="NZ_RZNJ01000005.1"/>
</dbReference>
<accession>A0A433X5U4</accession>
<keyword evidence="5" id="KW-0430">Lectin</keyword>
<comment type="caution">
    <text evidence="8">The sequence shown here is derived from an EMBL/GenBank/DDBJ whole genome shotgun (WGS) entry which is preliminary data.</text>
</comment>
<dbReference type="AlphaFoldDB" id="A0A433X5U4"/>
<evidence type="ECO:0000256" key="4">
    <source>
        <dbReference type="ARBA" id="ARBA00022475"/>
    </source>
</evidence>
<evidence type="ECO:0000256" key="7">
    <source>
        <dbReference type="SAM" id="SignalP"/>
    </source>
</evidence>
<keyword evidence="4" id="KW-1003">Cell membrane</keyword>
<keyword evidence="7" id="KW-0732">Signal</keyword>
<evidence type="ECO:0000313" key="9">
    <source>
        <dbReference type="Proteomes" id="UP000281547"/>
    </source>
</evidence>
<dbReference type="InterPro" id="IPR012413">
    <property type="entry name" value="BA14K"/>
</dbReference>